<dbReference type="Proteomes" id="UP000235388">
    <property type="component" value="Unassembled WGS sequence"/>
</dbReference>
<dbReference type="InterPro" id="IPR009097">
    <property type="entry name" value="Cyclic_Pdiesterase"/>
</dbReference>
<protein>
    <recommendedName>
        <fullName evidence="3">2',3'-cyclic-nucleotide 3'-phosphodiesterase</fullName>
    </recommendedName>
</protein>
<dbReference type="GO" id="GO:0009187">
    <property type="term" value="P:cyclic nucleotide metabolic process"/>
    <property type="evidence" value="ECO:0007669"/>
    <property type="project" value="TreeGrafter"/>
</dbReference>
<sequence>MAETTKLSLWLSPTGPAFDRLKSLISNLASETEGCLPFDPHLTLISDDQVPRVPLDQVLEVVSQSVKKWKTTLPEGEELELKFQKIQSGELFYQCVLAAVVPSEQLVRLNSLLREGLVSDETARAGMSAYFPHLSIVYGDLSPEQKEALVQRATRELADMHGFTPTEILVVKTSGPSSDWRKLAKIYLHDGAIQSLCD</sequence>
<dbReference type="SUPFAM" id="SSF55144">
    <property type="entry name" value="LigT-like"/>
    <property type="match status" value="1"/>
</dbReference>
<evidence type="ECO:0000313" key="2">
    <source>
        <dbReference type="Proteomes" id="UP000235388"/>
    </source>
</evidence>
<evidence type="ECO:0000313" key="1">
    <source>
        <dbReference type="EMBL" id="PLW18398.1"/>
    </source>
</evidence>
<dbReference type="STRING" id="200324.A0A2N5SYU1"/>
<dbReference type="EMBL" id="PGCJ01000832">
    <property type="protein sequence ID" value="PLW18398.1"/>
    <property type="molecule type" value="Genomic_DNA"/>
</dbReference>
<accession>A0A2N5SYU1</accession>
<comment type="caution">
    <text evidence="1">The sequence shown here is derived from an EMBL/GenBank/DDBJ whole genome shotgun (WGS) entry which is preliminary data.</text>
</comment>
<dbReference type="InterPro" id="IPR012386">
    <property type="entry name" value="Cyclic-nucl_3Pdiesterase"/>
</dbReference>
<organism evidence="1 2">
    <name type="scientific">Puccinia coronata f. sp. avenae</name>
    <dbReference type="NCBI Taxonomy" id="200324"/>
    <lineage>
        <taxon>Eukaryota</taxon>
        <taxon>Fungi</taxon>
        <taxon>Dikarya</taxon>
        <taxon>Basidiomycota</taxon>
        <taxon>Pucciniomycotina</taxon>
        <taxon>Pucciniomycetes</taxon>
        <taxon>Pucciniales</taxon>
        <taxon>Pucciniaceae</taxon>
        <taxon>Puccinia</taxon>
    </lineage>
</organism>
<dbReference type="PANTHER" id="PTHR28141">
    <property type="entry name" value="2',3'-CYCLIC-NUCLEOTIDE 3'-PHOSPHODIESTERASE"/>
    <property type="match status" value="1"/>
</dbReference>
<dbReference type="PANTHER" id="PTHR28141:SF1">
    <property type="entry name" value="2',3'-CYCLIC-NUCLEOTIDE 3'-PHOSPHODIESTERASE"/>
    <property type="match status" value="1"/>
</dbReference>
<dbReference type="Gene3D" id="3.90.1140.10">
    <property type="entry name" value="Cyclic phosphodiesterase"/>
    <property type="match status" value="1"/>
</dbReference>
<dbReference type="GO" id="GO:0004113">
    <property type="term" value="F:2',3'-cyclic-nucleotide 3'-phosphodiesterase activity"/>
    <property type="evidence" value="ECO:0007669"/>
    <property type="project" value="TreeGrafter"/>
</dbReference>
<keyword evidence="2" id="KW-1185">Reference proteome</keyword>
<name>A0A2N5SYU1_9BASI</name>
<gene>
    <name evidence="1" type="ORF">PCANC_08828</name>
</gene>
<evidence type="ECO:0008006" key="3">
    <source>
        <dbReference type="Google" id="ProtNLM"/>
    </source>
</evidence>
<reference evidence="1 2" key="1">
    <citation type="submission" date="2017-11" db="EMBL/GenBank/DDBJ databases">
        <title>De novo assembly and phasing of dikaryotic genomes from two isolates of Puccinia coronata f. sp. avenae, the causal agent of oat crown rust.</title>
        <authorList>
            <person name="Miller M.E."/>
            <person name="Zhang Y."/>
            <person name="Omidvar V."/>
            <person name="Sperschneider J."/>
            <person name="Schwessinger B."/>
            <person name="Raley C."/>
            <person name="Palmer J.M."/>
            <person name="Garnica D."/>
            <person name="Upadhyaya N."/>
            <person name="Rathjen J."/>
            <person name="Taylor J.M."/>
            <person name="Park R.F."/>
            <person name="Dodds P.N."/>
            <person name="Hirsch C.D."/>
            <person name="Kianian S.F."/>
            <person name="Figueroa M."/>
        </authorList>
    </citation>
    <scope>NUCLEOTIDE SEQUENCE [LARGE SCALE GENOMIC DNA]</scope>
    <source>
        <strain evidence="1">12NC29</strain>
    </source>
</reference>
<proteinExistence type="predicted"/>
<dbReference type="Pfam" id="PF07823">
    <property type="entry name" value="CPDase"/>
    <property type="match status" value="1"/>
</dbReference>
<dbReference type="AlphaFoldDB" id="A0A2N5SYU1"/>
<dbReference type="OrthoDB" id="514292at2759"/>